<feature type="compositionally biased region" description="Polar residues" evidence="1">
    <location>
        <begin position="50"/>
        <end position="67"/>
    </location>
</feature>
<gene>
    <name evidence="2" type="ORF">MHSWG343_00200</name>
</gene>
<dbReference type="AlphaFoldDB" id="A0A478FPB6"/>
<feature type="region of interest" description="Disordered" evidence="1">
    <location>
        <begin position="31"/>
        <end position="120"/>
    </location>
</feature>
<feature type="compositionally biased region" description="Low complexity" evidence="1">
    <location>
        <begin position="75"/>
        <end position="90"/>
    </location>
</feature>
<evidence type="ECO:0000313" key="3">
    <source>
        <dbReference type="Proteomes" id="UP000324831"/>
    </source>
</evidence>
<organism evidence="2 3">
    <name type="scientific">Candidatus Mycoplasma haematohominis</name>
    <dbReference type="NCBI Taxonomy" id="1494318"/>
    <lineage>
        <taxon>Bacteria</taxon>
        <taxon>Bacillati</taxon>
        <taxon>Mycoplasmatota</taxon>
        <taxon>Mollicutes</taxon>
        <taxon>Mycoplasmataceae</taxon>
        <taxon>Mycoplasma</taxon>
    </lineage>
</organism>
<name>A0A478FPB6_9MOLU</name>
<dbReference type="Proteomes" id="UP000324831">
    <property type="component" value="Unassembled WGS sequence"/>
</dbReference>
<evidence type="ECO:0000313" key="2">
    <source>
        <dbReference type="EMBL" id="GCE63042.1"/>
    </source>
</evidence>
<reference evidence="2 3" key="1">
    <citation type="submission" date="2019-01" db="EMBL/GenBank/DDBJ databases">
        <title>Draft genome sequences of Candidatus Mycoplasma haemohominis SWG34-3 identified from a patient with pyrexia, anemia and liver dysfunction.</title>
        <authorList>
            <person name="Sekizuka T."/>
            <person name="Hattori N."/>
            <person name="Katano H."/>
            <person name="Takuma T."/>
            <person name="Ito T."/>
            <person name="Arai N."/>
            <person name="Yanai R."/>
            <person name="Ishii S."/>
            <person name="Miura Y."/>
            <person name="Tokunaga T."/>
            <person name="Watanabe H."/>
            <person name="Nomura N."/>
            <person name="Eguchi J."/>
            <person name="Arai T."/>
            <person name="Hasegawa H."/>
            <person name="Nakamaki T."/>
            <person name="Wakita T."/>
            <person name="Niki Y."/>
            <person name="Kuroda M."/>
        </authorList>
    </citation>
    <scope>NUCLEOTIDE SEQUENCE [LARGE SCALE GENOMIC DNA]</scope>
    <source>
        <strain evidence="2">SWG34-3</strain>
    </source>
</reference>
<accession>A0A478FPB6</accession>
<sequence>MASPVAVGAGVVGGTAAVGATSFAAYQAFKKDGSTEEVKNPTLRDGQADNPGTSNTGNTAGQADQSTGQGGAQDTSGKGSTGEAGSSTTSPQSTDQASGSSTGGTTTPGTGTPAAAAAAA</sequence>
<comment type="caution">
    <text evidence="2">The sequence shown here is derived from an EMBL/GenBank/DDBJ whole genome shotgun (WGS) entry which is preliminary data.</text>
</comment>
<dbReference type="EMBL" id="BIMN01000001">
    <property type="protein sequence ID" value="GCE63042.1"/>
    <property type="molecule type" value="Genomic_DNA"/>
</dbReference>
<protein>
    <submittedName>
        <fullName evidence="2">Uncharacterized protein</fullName>
    </submittedName>
</protein>
<evidence type="ECO:0000256" key="1">
    <source>
        <dbReference type="SAM" id="MobiDB-lite"/>
    </source>
</evidence>
<feature type="compositionally biased region" description="Low complexity" evidence="1">
    <location>
        <begin position="97"/>
        <end position="120"/>
    </location>
</feature>
<proteinExistence type="predicted"/>